<evidence type="ECO:0000256" key="1">
    <source>
        <dbReference type="ARBA" id="ARBA00023015"/>
    </source>
</evidence>
<feature type="compositionally biased region" description="Polar residues" evidence="5">
    <location>
        <begin position="171"/>
        <end position="185"/>
    </location>
</feature>
<dbReference type="InterPro" id="IPR001138">
    <property type="entry name" value="Zn2Cys6_DnaBD"/>
</dbReference>
<dbReference type="InterPro" id="IPR036864">
    <property type="entry name" value="Zn2-C6_fun-type_DNA-bd_sf"/>
</dbReference>
<dbReference type="SUPFAM" id="SSF57701">
    <property type="entry name" value="Zn2/Cys6 DNA-binding domain"/>
    <property type="match status" value="1"/>
</dbReference>
<dbReference type="Pfam" id="PF00172">
    <property type="entry name" value="Zn_clus"/>
    <property type="match status" value="1"/>
</dbReference>
<dbReference type="GO" id="GO:0000976">
    <property type="term" value="F:transcription cis-regulatory region binding"/>
    <property type="evidence" value="ECO:0007669"/>
    <property type="project" value="TreeGrafter"/>
</dbReference>
<feature type="region of interest" description="Disordered" evidence="5">
    <location>
        <begin position="121"/>
        <end position="143"/>
    </location>
</feature>
<dbReference type="CDD" id="cd12148">
    <property type="entry name" value="fungal_TF_MHR"/>
    <property type="match status" value="1"/>
</dbReference>
<dbReference type="SMART" id="SM00066">
    <property type="entry name" value="GAL4"/>
    <property type="match status" value="1"/>
</dbReference>
<evidence type="ECO:0000313" key="8">
    <source>
        <dbReference type="Proteomes" id="UP000030678"/>
    </source>
</evidence>
<evidence type="ECO:0000313" key="7">
    <source>
        <dbReference type="EMBL" id="ETI23417.1"/>
    </source>
</evidence>
<dbReference type="Gene3D" id="4.10.240.10">
    <property type="entry name" value="Zn(2)-C6 fungal-type DNA-binding domain"/>
    <property type="match status" value="1"/>
</dbReference>
<feature type="compositionally biased region" description="Low complexity" evidence="5">
    <location>
        <begin position="437"/>
        <end position="448"/>
    </location>
</feature>
<dbReference type="PANTHER" id="PTHR37534">
    <property type="entry name" value="TRANSCRIPTIONAL ACTIVATOR PROTEIN UGA3"/>
    <property type="match status" value="1"/>
</dbReference>
<dbReference type="GO" id="GO:0005634">
    <property type="term" value="C:nucleus"/>
    <property type="evidence" value="ECO:0007669"/>
    <property type="project" value="TreeGrafter"/>
</dbReference>
<proteinExistence type="predicted"/>
<evidence type="ECO:0000256" key="4">
    <source>
        <dbReference type="ARBA" id="ARBA00023242"/>
    </source>
</evidence>
<dbReference type="GO" id="GO:0000981">
    <property type="term" value="F:DNA-binding transcription factor activity, RNA polymerase II-specific"/>
    <property type="evidence" value="ECO:0007669"/>
    <property type="project" value="InterPro"/>
</dbReference>
<dbReference type="CDD" id="cd00067">
    <property type="entry name" value="GAL4"/>
    <property type="match status" value="1"/>
</dbReference>
<feature type="domain" description="Zn(2)-C6 fungal-type" evidence="6">
    <location>
        <begin position="14"/>
        <end position="43"/>
    </location>
</feature>
<evidence type="ECO:0000256" key="3">
    <source>
        <dbReference type="ARBA" id="ARBA00023163"/>
    </source>
</evidence>
<accession>V9DBT4</accession>
<dbReference type="HOGENOM" id="CLU_013869_2_0_1"/>
<dbReference type="PROSITE" id="PS50048">
    <property type="entry name" value="ZN2_CY6_FUNGAL_2"/>
    <property type="match status" value="1"/>
</dbReference>
<evidence type="ECO:0000256" key="2">
    <source>
        <dbReference type="ARBA" id="ARBA00023125"/>
    </source>
</evidence>
<dbReference type="GO" id="GO:0008270">
    <property type="term" value="F:zinc ion binding"/>
    <property type="evidence" value="ECO:0007669"/>
    <property type="project" value="InterPro"/>
</dbReference>
<reference evidence="7 8" key="1">
    <citation type="submission" date="2013-03" db="EMBL/GenBank/DDBJ databases">
        <title>The Genome Sequence of Cladophialophora carrionii CBS 160.54.</title>
        <authorList>
            <consortium name="The Broad Institute Genomics Platform"/>
            <person name="Cuomo C."/>
            <person name="de Hoog S."/>
            <person name="Gorbushina A."/>
            <person name="Walker B."/>
            <person name="Young S.K."/>
            <person name="Zeng Q."/>
            <person name="Gargeya S."/>
            <person name="Fitzgerald M."/>
            <person name="Haas B."/>
            <person name="Abouelleil A."/>
            <person name="Allen A.W."/>
            <person name="Alvarado L."/>
            <person name="Arachchi H.M."/>
            <person name="Berlin A.M."/>
            <person name="Chapman S.B."/>
            <person name="Gainer-Dewar J."/>
            <person name="Goldberg J."/>
            <person name="Griggs A."/>
            <person name="Gujja S."/>
            <person name="Hansen M."/>
            <person name="Howarth C."/>
            <person name="Imamovic A."/>
            <person name="Ireland A."/>
            <person name="Larimer J."/>
            <person name="McCowan C."/>
            <person name="Murphy C."/>
            <person name="Pearson M."/>
            <person name="Poon T.W."/>
            <person name="Priest M."/>
            <person name="Roberts A."/>
            <person name="Saif S."/>
            <person name="Shea T."/>
            <person name="Sisk P."/>
            <person name="Sykes S."/>
            <person name="Wortman J."/>
            <person name="Nusbaum C."/>
            <person name="Birren B."/>
        </authorList>
    </citation>
    <scope>NUCLEOTIDE SEQUENCE [LARGE SCALE GENOMIC DNA]</scope>
    <source>
        <strain evidence="7 8">CBS 160.54</strain>
    </source>
</reference>
<protein>
    <recommendedName>
        <fullName evidence="6">Zn(2)-C6 fungal-type domain-containing protein</fullName>
    </recommendedName>
</protein>
<keyword evidence="3" id="KW-0804">Transcription</keyword>
<dbReference type="EMBL" id="KB822705">
    <property type="protein sequence ID" value="ETI23417.1"/>
    <property type="molecule type" value="Genomic_DNA"/>
</dbReference>
<dbReference type="AlphaFoldDB" id="V9DBT4"/>
<feature type="region of interest" description="Disordered" evidence="5">
    <location>
        <begin position="425"/>
        <end position="461"/>
    </location>
</feature>
<dbReference type="VEuPathDB" id="FungiDB:G647_05219"/>
<keyword evidence="2" id="KW-0238">DNA-binding</keyword>
<gene>
    <name evidence="7" type="ORF">G647_05219</name>
</gene>
<keyword evidence="4" id="KW-0539">Nucleus</keyword>
<evidence type="ECO:0000256" key="5">
    <source>
        <dbReference type="SAM" id="MobiDB-lite"/>
    </source>
</evidence>
<feature type="region of interest" description="Disordered" evidence="5">
    <location>
        <begin position="614"/>
        <end position="649"/>
    </location>
</feature>
<dbReference type="RefSeq" id="XP_008727772.1">
    <property type="nucleotide sequence ID" value="XM_008729550.1"/>
</dbReference>
<feature type="region of interest" description="Disordered" evidence="5">
    <location>
        <begin position="156"/>
        <end position="202"/>
    </location>
</feature>
<dbReference type="Proteomes" id="UP000030678">
    <property type="component" value="Unassembled WGS sequence"/>
</dbReference>
<feature type="compositionally biased region" description="Polar residues" evidence="5">
    <location>
        <begin position="637"/>
        <end position="649"/>
    </location>
</feature>
<keyword evidence="1" id="KW-0805">Transcription regulation</keyword>
<name>V9DBT4_9EURO</name>
<dbReference type="OrthoDB" id="5418899at2759"/>
<evidence type="ECO:0000259" key="6">
    <source>
        <dbReference type="PROSITE" id="PS50048"/>
    </source>
</evidence>
<dbReference type="PANTHER" id="PTHR37534:SF9">
    <property type="entry name" value="ZN(II)2CYS6 TRANSCRIPTION FACTOR (EUROFUNG)"/>
    <property type="match status" value="1"/>
</dbReference>
<dbReference type="GO" id="GO:0045944">
    <property type="term" value="P:positive regulation of transcription by RNA polymerase II"/>
    <property type="evidence" value="ECO:0007669"/>
    <property type="project" value="TreeGrafter"/>
</dbReference>
<sequence>MENRLPGVEYADRACNSCRQRRVKCDKRLPACLRCEKLGRPCTGYDLERKFLDEGVKVRRKYDGNFQSPDSARAVVTTPPSVGAGAGTGAVSGQRINLPPIQGNFKFTPSIPAIPRIISPPTSSAHHLPSIQAGPETSGTLAPNIQFPAFGVLNEQSPSFTPFPGTPPQPQASLSPPVTAPTNFQYAPPPPQPPSEFAQGGYQEQTTAKLLLGKPQYDPSDLDSSVSVDEDYFDLDIEAYYSKGNNACGFIPGLPVILTDTNVPETDDDFLTSDFGSVSGRSSVYDGTEGNRASRSEYSQKYLHEKTTELACLTRHFVQSVSPSMDLFDLDTYFSRIVPLKAVQNVMLRSAMAAVAANQIGQMMANHSPLEDLQHLIPFVGEGGTLQHTDWFYKAANYYDRGISYLRIFLQRWLSDTSNEGLTGHASRYNSGRHLSDSSNSGAISNSPNKRRRISRGQPSDGADMEALVAAISVFSLYESLDNFADDWSQHLDGFKALLESKILPQAVQSVPRPRADPFISMKAGRAAFWNFARADYLAAYVNHSKTRLDPDNLTMWKAAGLPVMDDGTLNYNDPSTPINAIVSYQPGDREDLVSCTLIWIVLRTMNFIAPQDDVAGSTTGTPRPFDSPAAPAPGRTTPSEPGTPSGIQTRVARWRQLRRQLEDWYDNLPFTFQPYAIAAAGAQHPSDLLPDGRPRFARLFFSVPMCAAALQLYHFAQILLLLNQPVDEHDARHPANRLRMFRQVAEESEHHSRQICGIALGKPPPAVSRQMVHSLYLAGSCFEEKEDRTVVLELLANIAKEAGSPTAPRIRELKEQWGWQDEPKVREIS</sequence>
<organism evidence="7 8">
    <name type="scientific">Cladophialophora carrionii CBS 160.54</name>
    <dbReference type="NCBI Taxonomy" id="1279043"/>
    <lineage>
        <taxon>Eukaryota</taxon>
        <taxon>Fungi</taxon>
        <taxon>Dikarya</taxon>
        <taxon>Ascomycota</taxon>
        <taxon>Pezizomycotina</taxon>
        <taxon>Eurotiomycetes</taxon>
        <taxon>Chaetothyriomycetidae</taxon>
        <taxon>Chaetothyriales</taxon>
        <taxon>Herpotrichiellaceae</taxon>
        <taxon>Cladophialophora</taxon>
    </lineage>
</organism>
<dbReference type="GeneID" id="19983712"/>
<dbReference type="PROSITE" id="PS00463">
    <property type="entry name" value="ZN2_CY6_FUNGAL_1"/>
    <property type="match status" value="1"/>
</dbReference>